<dbReference type="STRING" id="6216.A0A0R3SV41"/>
<proteinExistence type="predicted"/>
<keyword evidence="5" id="KW-1185">Reference proteome</keyword>
<evidence type="ECO:0000313" key="3">
    <source>
        <dbReference type="EMBL" id="VUZ43254.1"/>
    </source>
</evidence>
<evidence type="ECO:0000313" key="4">
    <source>
        <dbReference type="Proteomes" id="UP000274504"/>
    </source>
</evidence>
<dbReference type="AlphaFoldDB" id="A0A0R3SV41"/>
<evidence type="ECO:0000256" key="1">
    <source>
        <dbReference type="SAM" id="MobiDB-lite"/>
    </source>
</evidence>
<gene>
    <name evidence="2" type="ORF">HDID_LOCUS9412</name>
    <name evidence="3" type="ORF">WMSIL1_LOCUS3649</name>
</gene>
<feature type="compositionally biased region" description="Polar residues" evidence="1">
    <location>
        <begin position="42"/>
        <end position="55"/>
    </location>
</feature>
<reference evidence="2 4" key="2">
    <citation type="submission" date="2018-11" db="EMBL/GenBank/DDBJ databases">
        <authorList>
            <consortium name="Pathogen Informatics"/>
        </authorList>
    </citation>
    <scope>NUCLEOTIDE SEQUENCE [LARGE SCALE GENOMIC DNA]</scope>
</reference>
<feature type="region of interest" description="Disordered" evidence="1">
    <location>
        <begin position="1"/>
        <end position="81"/>
    </location>
</feature>
<feature type="compositionally biased region" description="Basic residues" evidence="1">
    <location>
        <begin position="152"/>
        <end position="161"/>
    </location>
</feature>
<feature type="region of interest" description="Disordered" evidence="1">
    <location>
        <begin position="145"/>
        <end position="178"/>
    </location>
</feature>
<evidence type="ECO:0000313" key="6">
    <source>
        <dbReference type="WBParaSite" id="HDID_0000941401-mRNA-1"/>
    </source>
</evidence>
<protein>
    <submittedName>
        <fullName evidence="2 6">Uncharacterized protein</fullName>
    </submittedName>
</protein>
<organism evidence="6">
    <name type="scientific">Hymenolepis diminuta</name>
    <name type="common">Rat tapeworm</name>
    <dbReference type="NCBI Taxonomy" id="6216"/>
    <lineage>
        <taxon>Eukaryota</taxon>
        <taxon>Metazoa</taxon>
        <taxon>Spiralia</taxon>
        <taxon>Lophotrochozoa</taxon>
        <taxon>Platyhelminthes</taxon>
        <taxon>Cestoda</taxon>
        <taxon>Eucestoda</taxon>
        <taxon>Cyclophyllidea</taxon>
        <taxon>Hymenolepididae</taxon>
        <taxon>Hymenolepis</taxon>
    </lineage>
</organism>
<sequence length="220" mass="23896">MGLRISSNRYDSSDLSSGRLSPHTHQQHRRSLSPGSGAPRTRSLSQQHATGLSDESVSHRSNRQRPSGGGHNQHHHASAGHAVPPVVMFDRLISEIEASGGVISPDDPRIMRLMRAYRYSDSGEPGVRARPASVMDVESLLAAAGLEGSSSRPHRSRRGQGRQRISASTSATNGDDDMEERLAAVRRQVLLSLAAASSSSPNVRRQWPDNLFLLTGKDHF</sequence>
<evidence type="ECO:0000313" key="5">
    <source>
        <dbReference type="Proteomes" id="UP000321570"/>
    </source>
</evidence>
<name>A0A0R3SV41_HYMDI</name>
<dbReference type="Proteomes" id="UP000321570">
    <property type="component" value="Unassembled WGS sequence"/>
</dbReference>
<feature type="compositionally biased region" description="Low complexity" evidence="1">
    <location>
        <begin position="1"/>
        <end position="17"/>
    </location>
</feature>
<dbReference type="EMBL" id="UYSG01011285">
    <property type="protein sequence ID" value="VDL61730.1"/>
    <property type="molecule type" value="Genomic_DNA"/>
</dbReference>
<accession>A0A0R3SV41</accession>
<reference evidence="6" key="1">
    <citation type="submission" date="2017-02" db="UniProtKB">
        <authorList>
            <consortium name="WormBaseParasite"/>
        </authorList>
    </citation>
    <scope>IDENTIFICATION</scope>
</reference>
<reference evidence="3 5" key="3">
    <citation type="submission" date="2019-07" db="EMBL/GenBank/DDBJ databases">
        <authorList>
            <person name="Jastrzebski P J."/>
            <person name="Paukszto L."/>
            <person name="Jastrzebski P J."/>
        </authorList>
    </citation>
    <scope>NUCLEOTIDE SEQUENCE [LARGE SCALE GENOMIC DNA]</scope>
    <source>
        <strain evidence="3 5">WMS-il1</strain>
    </source>
</reference>
<dbReference type="WBParaSite" id="HDID_0000941401-mRNA-1">
    <property type="protein sequence ID" value="HDID_0000941401-mRNA-1"/>
    <property type="gene ID" value="HDID_0000941401"/>
</dbReference>
<dbReference type="Proteomes" id="UP000274504">
    <property type="component" value="Unassembled WGS sequence"/>
</dbReference>
<dbReference type="EMBL" id="CABIJS010000111">
    <property type="protein sequence ID" value="VUZ43254.1"/>
    <property type="molecule type" value="Genomic_DNA"/>
</dbReference>
<evidence type="ECO:0000313" key="2">
    <source>
        <dbReference type="EMBL" id="VDL61730.1"/>
    </source>
</evidence>